<proteinExistence type="predicted"/>
<name>A0ABS2M1E1_9ACTN</name>
<evidence type="ECO:0000313" key="1">
    <source>
        <dbReference type="EMBL" id="MBM7494276.1"/>
    </source>
</evidence>
<keyword evidence="2" id="KW-1185">Reference proteome</keyword>
<organism evidence="1 2">
    <name type="scientific">Micromonospora luteifusca</name>
    <dbReference type="NCBI Taxonomy" id="709860"/>
    <lineage>
        <taxon>Bacteria</taxon>
        <taxon>Bacillati</taxon>
        <taxon>Actinomycetota</taxon>
        <taxon>Actinomycetes</taxon>
        <taxon>Micromonosporales</taxon>
        <taxon>Micromonosporaceae</taxon>
        <taxon>Micromonospora</taxon>
    </lineage>
</organism>
<gene>
    <name evidence="1" type="ORF">JOD64_005498</name>
</gene>
<dbReference type="EMBL" id="JAFBBP010000001">
    <property type="protein sequence ID" value="MBM7494276.1"/>
    <property type="molecule type" value="Genomic_DNA"/>
</dbReference>
<comment type="caution">
    <text evidence="1">The sequence shown here is derived from an EMBL/GenBank/DDBJ whole genome shotgun (WGS) entry which is preliminary data.</text>
</comment>
<dbReference type="Proteomes" id="UP000764837">
    <property type="component" value="Unassembled WGS sequence"/>
</dbReference>
<sequence length="272" mass="28782">MSMEGTLPAGGQGLLARLLIDASLAEDLRADPEGFARLHGADPELVRRLAAAPLPGLQLTASITASKRKALVTASFPGSSALLRDTAEEDALLRSALERRTLSRPEDSLAVGRALVAAAAELPNTARVRLLRQMLAFETLWYEARVGAGEPDPPAGPPALRPGVVLGTFDRPIAEIQRLVLAVRPVGELPEGTTHYLLHAATGSGPVRTYRLPSRLAEVLAACDGVRTTRAVAYRVGLDADTAERSLRGMVAKGFLGGIDADGSEYERPDAR</sequence>
<protein>
    <submittedName>
        <fullName evidence="1">Uncharacterized protein</fullName>
    </submittedName>
</protein>
<accession>A0ABS2M1E1</accession>
<reference evidence="1 2" key="1">
    <citation type="submission" date="2021-01" db="EMBL/GenBank/DDBJ databases">
        <title>Sequencing the genomes of 1000 actinobacteria strains.</title>
        <authorList>
            <person name="Klenk H.-P."/>
        </authorList>
    </citation>
    <scope>NUCLEOTIDE SEQUENCE [LARGE SCALE GENOMIC DNA]</scope>
    <source>
        <strain evidence="1 2">DSM 100204</strain>
    </source>
</reference>
<dbReference type="RefSeq" id="WP_204944868.1">
    <property type="nucleotide sequence ID" value="NZ_JAFBBP010000001.1"/>
</dbReference>
<evidence type="ECO:0000313" key="2">
    <source>
        <dbReference type="Proteomes" id="UP000764837"/>
    </source>
</evidence>